<accession>A0A8S5Q7G9</accession>
<dbReference type="EMBL" id="BK015583">
    <property type="protein sequence ID" value="DAE14452.1"/>
    <property type="molecule type" value="Genomic_DNA"/>
</dbReference>
<sequence>MYSSTDKTFILSKTSGGEEKSRKYKKVINLK</sequence>
<evidence type="ECO:0000313" key="1">
    <source>
        <dbReference type="EMBL" id="DAE14452.1"/>
    </source>
</evidence>
<proteinExistence type="predicted"/>
<reference evidence="1" key="1">
    <citation type="journal article" date="2021" name="Proc. Natl. Acad. Sci. U.S.A.">
        <title>A Catalog of Tens of Thousands of Viruses from Human Metagenomes Reveals Hidden Associations with Chronic Diseases.</title>
        <authorList>
            <person name="Tisza M.J."/>
            <person name="Buck C.B."/>
        </authorList>
    </citation>
    <scope>NUCLEOTIDE SEQUENCE</scope>
    <source>
        <strain evidence="1">CtHiz26</strain>
    </source>
</reference>
<name>A0A8S5Q7G9_9CAUD</name>
<organism evidence="1">
    <name type="scientific">Siphoviridae sp. ctHiz26</name>
    <dbReference type="NCBI Taxonomy" id="2825423"/>
    <lineage>
        <taxon>Viruses</taxon>
        <taxon>Duplodnaviria</taxon>
        <taxon>Heunggongvirae</taxon>
        <taxon>Uroviricota</taxon>
        <taxon>Caudoviricetes</taxon>
    </lineage>
</organism>
<protein>
    <submittedName>
        <fullName evidence="1">Uncharacterized protein</fullName>
    </submittedName>
</protein>